<keyword evidence="7" id="KW-1185">Reference proteome</keyword>
<dbReference type="SUPFAM" id="SSF55781">
    <property type="entry name" value="GAF domain-like"/>
    <property type="match status" value="1"/>
</dbReference>
<dbReference type="Pfam" id="PF13185">
    <property type="entry name" value="GAF_2"/>
    <property type="match status" value="1"/>
</dbReference>
<proteinExistence type="predicted"/>
<accession>A0ABS2MBY0</accession>
<gene>
    <name evidence="6" type="ORF">JOE61_002521</name>
</gene>
<reference evidence="6 7" key="1">
    <citation type="submission" date="2021-01" db="EMBL/GenBank/DDBJ databases">
        <title>Sequencing the genomes of 1000 actinobacteria strains.</title>
        <authorList>
            <person name="Klenk H.-P."/>
        </authorList>
    </citation>
    <scope>NUCLEOTIDE SEQUENCE [LARGE SCALE GENOMIC DNA]</scope>
    <source>
        <strain evidence="6 7">DSM 18239</strain>
    </source>
</reference>
<dbReference type="SMART" id="SM01012">
    <property type="entry name" value="ANTAR"/>
    <property type="match status" value="1"/>
</dbReference>
<protein>
    <submittedName>
        <fullName evidence="6">GAF domain-containing protein</fullName>
    </submittedName>
</protein>
<dbReference type="InterPro" id="IPR003018">
    <property type="entry name" value="GAF"/>
</dbReference>
<dbReference type="Gene3D" id="3.30.450.40">
    <property type="match status" value="1"/>
</dbReference>
<dbReference type="InterPro" id="IPR036388">
    <property type="entry name" value="WH-like_DNA-bd_sf"/>
</dbReference>
<dbReference type="SMART" id="SM00065">
    <property type="entry name" value="GAF"/>
    <property type="match status" value="1"/>
</dbReference>
<keyword evidence="4" id="KW-0804">Transcription</keyword>
<dbReference type="InterPro" id="IPR029016">
    <property type="entry name" value="GAF-like_dom_sf"/>
</dbReference>
<dbReference type="PROSITE" id="PS50921">
    <property type="entry name" value="ANTAR"/>
    <property type="match status" value="1"/>
</dbReference>
<organism evidence="6 7">
    <name type="scientific">Nocardioides salarius</name>
    <dbReference type="NCBI Taxonomy" id="374513"/>
    <lineage>
        <taxon>Bacteria</taxon>
        <taxon>Bacillati</taxon>
        <taxon>Actinomycetota</taxon>
        <taxon>Actinomycetes</taxon>
        <taxon>Propionibacteriales</taxon>
        <taxon>Nocardioidaceae</taxon>
        <taxon>Nocardioides</taxon>
    </lineage>
</organism>
<keyword evidence="3" id="KW-0805">Transcription regulation</keyword>
<dbReference type="InterPro" id="IPR011006">
    <property type="entry name" value="CheY-like_superfamily"/>
</dbReference>
<name>A0ABS2MBY0_9ACTN</name>
<comment type="caution">
    <text evidence="6">The sequence shown here is derived from an EMBL/GenBank/DDBJ whole genome shotgun (WGS) entry which is preliminary data.</text>
</comment>
<keyword evidence="2" id="KW-0418">Kinase</keyword>
<sequence>MTTGGTAEARARDTAYAAFFARISEGLLGDPSVPLSFQRVVDRALEIVPGCEGAGITLRGRGRESESTAAATSELTLEADRLQYDLDEGPCLDSVRGGGTLVSDDLRHEPRWPRWAQAAAGLGVRSVLSIRLHSEEENIGALNCYSRSTGAFAPESVELAEIYAVHATGVLSQAQLVTGLRTALESRHDIGVAQGVLAVTYEISYEQAFELLRRLSNETNTKLRDVARQVLTERGLPAGLLP</sequence>
<evidence type="ECO:0000256" key="3">
    <source>
        <dbReference type="ARBA" id="ARBA00023015"/>
    </source>
</evidence>
<dbReference type="Pfam" id="PF03861">
    <property type="entry name" value="ANTAR"/>
    <property type="match status" value="1"/>
</dbReference>
<dbReference type="PIRSF" id="PIRSF036625">
    <property type="entry name" value="GAF_ANTAR"/>
    <property type="match status" value="1"/>
</dbReference>
<dbReference type="InterPro" id="IPR005561">
    <property type="entry name" value="ANTAR"/>
</dbReference>
<evidence type="ECO:0000313" key="6">
    <source>
        <dbReference type="EMBL" id="MBM7508707.1"/>
    </source>
</evidence>
<dbReference type="EMBL" id="JAFBBZ010000001">
    <property type="protein sequence ID" value="MBM7508707.1"/>
    <property type="molecule type" value="Genomic_DNA"/>
</dbReference>
<dbReference type="Gene3D" id="1.10.10.10">
    <property type="entry name" value="Winged helix-like DNA-binding domain superfamily/Winged helix DNA-binding domain"/>
    <property type="match status" value="1"/>
</dbReference>
<evidence type="ECO:0000256" key="2">
    <source>
        <dbReference type="ARBA" id="ARBA00022777"/>
    </source>
</evidence>
<evidence type="ECO:0000256" key="4">
    <source>
        <dbReference type="ARBA" id="ARBA00023163"/>
    </source>
</evidence>
<evidence type="ECO:0000313" key="7">
    <source>
        <dbReference type="Proteomes" id="UP000732378"/>
    </source>
</evidence>
<keyword evidence="1" id="KW-0808">Transferase</keyword>
<feature type="domain" description="ANTAR" evidence="5">
    <location>
        <begin position="170"/>
        <end position="231"/>
    </location>
</feature>
<evidence type="ECO:0000256" key="1">
    <source>
        <dbReference type="ARBA" id="ARBA00022679"/>
    </source>
</evidence>
<dbReference type="InterPro" id="IPR012074">
    <property type="entry name" value="GAF_ANTAR"/>
</dbReference>
<dbReference type="RefSeq" id="WP_193668159.1">
    <property type="nucleotide sequence ID" value="NZ_JACDTV010000004.1"/>
</dbReference>
<dbReference type="SUPFAM" id="SSF52172">
    <property type="entry name" value="CheY-like"/>
    <property type="match status" value="1"/>
</dbReference>
<dbReference type="Proteomes" id="UP000732378">
    <property type="component" value="Unassembled WGS sequence"/>
</dbReference>
<evidence type="ECO:0000259" key="5">
    <source>
        <dbReference type="PROSITE" id="PS50921"/>
    </source>
</evidence>